<dbReference type="EC" id="2.7.11.1" evidence="1"/>
<dbReference type="PROSITE" id="PS50011">
    <property type="entry name" value="PROTEIN_KINASE_DOM"/>
    <property type="match status" value="1"/>
</dbReference>
<dbReference type="SMART" id="SM00220">
    <property type="entry name" value="S_TKc"/>
    <property type="match status" value="1"/>
</dbReference>
<reference evidence="10" key="1">
    <citation type="submission" date="2022-08" db="EMBL/GenBank/DDBJ databases">
        <title>Draft genome sequencing of Roseisolibacter agri AW1220.</title>
        <authorList>
            <person name="Tobiishi Y."/>
            <person name="Tonouchi A."/>
        </authorList>
    </citation>
    <scope>NUCLEOTIDE SEQUENCE</scope>
    <source>
        <strain evidence="10">AW1220</strain>
    </source>
</reference>
<evidence type="ECO:0000256" key="2">
    <source>
        <dbReference type="ARBA" id="ARBA00022527"/>
    </source>
</evidence>
<dbReference type="FunFam" id="1.10.510.10:FF:000021">
    <property type="entry name" value="Serine/threonine protein kinase"/>
    <property type="match status" value="1"/>
</dbReference>
<evidence type="ECO:0000256" key="6">
    <source>
        <dbReference type="ARBA" id="ARBA00022840"/>
    </source>
</evidence>
<evidence type="ECO:0000256" key="1">
    <source>
        <dbReference type="ARBA" id="ARBA00012513"/>
    </source>
</evidence>
<evidence type="ECO:0000256" key="5">
    <source>
        <dbReference type="ARBA" id="ARBA00022777"/>
    </source>
</evidence>
<feature type="binding site" evidence="7">
    <location>
        <position position="68"/>
    </location>
    <ligand>
        <name>ATP</name>
        <dbReference type="ChEBI" id="CHEBI:30616"/>
    </ligand>
</feature>
<dbReference type="PANTHER" id="PTHR43289">
    <property type="entry name" value="MITOGEN-ACTIVATED PROTEIN KINASE KINASE KINASE 20-RELATED"/>
    <property type="match status" value="1"/>
</dbReference>
<dbReference type="GO" id="GO:0004674">
    <property type="term" value="F:protein serine/threonine kinase activity"/>
    <property type="evidence" value="ECO:0007669"/>
    <property type="project" value="UniProtKB-KW"/>
</dbReference>
<keyword evidence="11" id="KW-1185">Reference proteome</keyword>
<dbReference type="EMBL" id="BRXS01000002">
    <property type="protein sequence ID" value="GLC25097.1"/>
    <property type="molecule type" value="Genomic_DNA"/>
</dbReference>
<evidence type="ECO:0000313" key="11">
    <source>
        <dbReference type="Proteomes" id="UP001161325"/>
    </source>
</evidence>
<evidence type="ECO:0000256" key="7">
    <source>
        <dbReference type="PROSITE-ProRule" id="PRU10141"/>
    </source>
</evidence>
<organism evidence="10 11">
    <name type="scientific">Roseisolibacter agri</name>
    <dbReference type="NCBI Taxonomy" id="2014610"/>
    <lineage>
        <taxon>Bacteria</taxon>
        <taxon>Pseudomonadati</taxon>
        <taxon>Gemmatimonadota</taxon>
        <taxon>Gemmatimonadia</taxon>
        <taxon>Gemmatimonadales</taxon>
        <taxon>Gemmatimonadaceae</taxon>
        <taxon>Roseisolibacter</taxon>
    </lineage>
</organism>
<accession>A0AA37Q7D6</accession>
<dbReference type="InterPro" id="IPR000719">
    <property type="entry name" value="Prot_kinase_dom"/>
</dbReference>
<dbReference type="Gene3D" id="1.25.40.10">
    <property type="entry name" value="Tetratricopeptide repeat domain"/>
    <property type="match status" value="1"/>
</dbReference>
<evidence type="ECO:0000259" key="9">
    <source>
        <dbReference type="PROSITE" id="PS50011"/>
    </source>
</evidence>
<dbReference type="Gene3D" id="1.10.510.10">
    <property type="entry name" value="Transferase(Phosphotransferase) domain 1"/>
    <property type="match status" value="1"/>
</dbReference>
<evidence type="ECO:0000313" key="10">
    <source>
        <dbReference type="EMBL" id="GLC25097.1"/>
    </source>
</evidence>
<protein>
    <recommendedName>
        <fullName evidence="1">non-specific serine/threonine protein kinase</fullName>
        <ecNumber evidence="1">2.7.11.1</ecNumber>
    </recommendedName>
</protein>
<feature type="domain" description="Protein kinase" evidence="9">
    <location>
        <begin position="39"/>
        <end position="303"/>
    </location>
</feature>
<evidence type="ECO:0000256" key="4">
    <source>
        <dbReference type="ARBA" id="ARBA00022741"/>
    </source>
</evidence>
<keyword evidence="6 7" id="KW-0067">ATP-binding</keyword>
<evidence type="ECO:0000256" key="8">
    <source>
        <dbReference type="SAM" id="Phobius"/>
    </source>
</evidence>
<proteinExistence type="predicted"/>
<dbReference type="SUPFAM" id="SSF56112">
    <property type="entry name" value="Protein kinase-like (PK-like)"/>
    <property type="match status" value="1"/>
</dbReference>
<dbReference type="InterPro" id="IPR011009">
    <property type="entry name" value="Kinase-like_dom_sf"/>
</dbReference>
<dbReference type="PROSITE" id="PS00107">
    <property type="entry name" value="PROTEIN_KINASE_ATP"/>
    <property type="match status" value="1"/>
</dbReference>
<evidence type="ECO:0000256" key="3">
    <source>
        <dbReference type="ARBA" id="ARBA00022679"/>
    </source>
</evidence>
<dbReference type="Proteomes" id="UP001161325">
    <property type="component" value="Unassembled WGS sequence"/>
</dbReference>
<keyword evidence="5" id="KW-0418">Kinase</keyword>
<keyword evidence="3" id="KW-0808">Transferase</keyword>
<keyword evidence="8" id="KW-1133">Transmembrane helix</keyword>
<keyword evidence="8" id="KW-0812">Transmembrane</keyword>
<keyword evidence="8" id="KW-0472">Membrane</keyword>
<keyword evidence="2" id="KW-0723">Serine/threonine-protein kinase</keyword>
<dbReference type="GO" id="GO:0005524">
    <property type="term" value="F:ATP binding"/>
    <property type="evidence" value="ECO:0007669"/>
    <property type="project" value="UniProtKB-UniRule"/>
</dbReference>
<dbReference type="SUPFAM" id="SSF48452">
    <property type="entry name" value="TPR-like"/>
    <property type="match status" value="1"/>
</dbReference>
<comment type="caution">
    <text evidence="10">The sequence shown here is derived from an EMBL/GenBank/DDBJ whole genome shotgun (WGS) entry which is preliminary data.</text>
</comment>
<dbReference type="Gene3D" id="3.30.200.20">
    <property type="entry name" value="Phosphorylase Kinase, domain 1"/>
    <property type="match status" value="1"/>
</dbReference>
<dbReference type="InterPro" id="IPR011990">
    <property type="entry name" value="TPR-like_helical_dom_sf"/>
</dbReference>
<feature type="transmembrane region" description="Helical" evidence="8">
    <location>
        <begin position="334"/>
        <end position="354"/>
    </location>
</feature>
<dbReference type="CDD" id="cd14014">
    <property type="entry name" value="STKc_PknB_like"/>
    <property type="match status" value="1"/>
</dbReference>
<dbReference type="Pfam" id="PF00069">
    <property type="entry name" value="Pkinase"/>
    <property type="match status" value="1"/>
</dbReference>
<name>A0AA37Q7D6_9BACT</name>
<dbReference type="AlphaFoldDB" id="A0AA37Q7D6"/>
<keyword evidence="4 7" id="KW-0547">Nucleotide-binding</keyword>
<dbReference type="InterPro" id="IPR008271">
    <property type="entry name" value="Ser/Thr_kinase_AS"/>
</dbReference>
<dbReference type="PANTHER" id="PTHR43289:SF30">
    <property type="entry name" value="NON-SPECIFIC SERINE_THREONINE PROTEIN KINASE"/>
    <property type="match status" value="1"/>
</dbReference>
<sequence length="923" mass="97906">MRQLPVRPAASYLPFRPFVADPQRDPLRDQLQATLGASYTLERELGGGGMSRVFVAREEALGRDVVVKLLPPEMAAGVSVERFKREIALAARLQHPHIVPLFSAGDLDGLPYFTMPLVDGESLRARLARSGELPLHEAVRVLREVATALAYAHEKGIVHRDIKPDNVLLSRGSAMVTDFGVAKALSASSNGEHGGVTSLGVALGTPAYMSPEQASADPAVDHRADVYAFGVLAYELLTGQPPFVGRTPQGLLAAHVTEAPEPVARRRASVPPALAALVMRCLEKRAADRPQSAQEVVQALDTISTPSGGSVPTTAVRVSADGVAPGRRSRAPRAVLAAAAIVAVAALGGAGWWWTTRAKAPAADAVAPQRVAVATFVNKSGDASLDPVGAMAADWIARGLAGTGLVDVAGTADELAARAGVKLAPGASAAVQLGREARAGLVVSGAYYRQGDSLLFQADFTDVAAGRLVQSVGPVSSSVTRPLDGVERLRQLVTGGLAPMIDSTLAGAATQISRPPSYEAYREFLRAEALFYEDEAAAVLAFERAAALDSSYVYPLQRLVSLLSNMGRDVEADSVLRIIERRRARLSGYESAYFDFHKAILDGDRRAALDATGRMRLSAPRSPFPAYLQGPSLNALGFPRRALAELDALDPMSGGLRGRIFYYGYVLTSLHALGQHERALEVARRARAQYPNRLLATQTELHALAVLGRTTEVMRLLDAVEARPTESRTSVGGAAVAALWEARSHGHGDLARAIGSWLQARPGLFSASTRAQLSEGVYVSGGARSLAADVLVATDQWDRAARLADSLLTQAPQDPGALGLAALAAAKRGDRPRAAQLAARLTQAAVRADSLPAVSGRHRRNRHDANLRWRAGVAAALGDFERATSLLREQAEGGWDAALYHDELTFDLLRAYPGFQALIAPRG</sequence>
<dbReference type="InterPro" id="IPR017441">
    <property type="entry name" value="Protein_kinase_ATP_BS"/>
</dbReference>
<dbReference type="PROSITE" id="PS00108">
    <property type="entry name" value="PROTEIN_KINASE_ST"/>
    <property type="match status" value="1"/>
</dbReference>
<gene>
    <name evidence="10" type="ORF">rosag_16100</name>
</gene>